<keyword evidence="4" id="KW-1185">Reference proteome</keyword>
<dbReference type="Gene3D" id="3.40.50.620">
    <property type="entry name" value="HUPs"/>
    <property type="match status" value="2"/>
</dbReference>
<organism evidence="3 4">
    <name type="scientific">Mycolicibacterium rhodesiae (strain NBB3)</name>
    <name type="common">Mycobacterium rhodesiae</name>
    <dbReference type="NCBI Taxonomy" id="710685"/>
    <lineage>
        <taxon>Bacteria</taxon>
        <taxon>Bacillati</taxon>
        <taxon>Actinomycetota</taxon>
        <taxon>Actinomycetes</taxon>
        <taxon>Mycobacteriales</taxon>
        <taxon>Mycobacteriaceae</taxon>
        <taxon>Mycolicibacterium</taxon>
    </lineage>
</organism>
<dbReference type="RefSeq" id="WP_014214107.1">
    <property type="nucleotide sequence ID" value="NC_016604.1"/>
</dbReference>
<dbReference type="PRINTS" id="PR01438">
    <property type="entry name" value="UNVRSLSTRESS"/>
</dbReference>
<proteinExistence type="inferred from homology"/>
<dbReference type="PATRIC" id="fig|710685.3.peg.5932"/>
<feature type="domain" description="UspA" evidence="2">
    <location>
        <begin position="154"/>
        <end position="290"/>
    </location>
</feature>
<protein>
    <submittedName>
        <fullName evidence="3">Universal stress protein UspA-like protein</fullName>
    </submittedName>
</protein>
<dbReference type="HOGENOM" id="CLU_049301_2_3_11"/>
<dbReference type="EMBL" id="CP003169">
    <property type="protein sequence ID" value="AEV76370.1"/>
    <property type="molecule type" value="Genomic_DNA"/>
</dbReference>
<dbReference type="Pfam" id="PF00582">
    <property type="entry name" value="Usp"/>
    <property type="match status" value="2"/>
</dbReference>
<feature type="domain" description="UspA" evidence="2">
    <location>
        <begin position="8"/>
        <end position="144"/>
    </location>
</feature>
<sequence length="302" mass="32103">MSDPNWPIVVGIDGSDESMSAARWAAAVAERFDAPLELVNGLPGANHLLTEAATAIRAAALAEYREHGAAILKSAEEEARATVPGLEVFTLRCDEPADALLASRSHTAQMVVLGSEAITPATAVLVGSTTLAVSARSTCPVVVWRGNQSVPTNQPVVLGVDGRTDAAAFRTAFEFAHRFDVELRAVHAGSSFRPPAWMTIPFLVDWDGLETLEWANLLKALEPWTDRYPDVRVTNFVEPDGAATALLRHAADAQLVVVGSRNRPLLAGTILGSTGLNLLHHCPTPVVVCHSTTQEDHAKASG</sequence>
<gene>
    <name evidence="3" type="ordered locus">MycrhN_5905</name>
</gene>
<dbReference type="AlphaFoldDB" id="G8RQA4"/>
<dbReference type="InterPro" id="IPR006016">
    <property type="entry name" value="UspA"/>
</dbReference>
<dbReference type="KEGG" id="mrh:MycrhN_5905"/>
<name>G8RQA4_MYCRN</name>
<evidence type="ECO:0000256" key="1">
    <source>
        <dbReference type="ARBA" id="ARBA00008791"/>
    </source>
</evidence>
<dbReference type="OrthoDB" id="3174546at2"/>
<evidence type="ECO:0000313" key="4">
    <source>
        <dbReference type="Proteomes" id="UP000005442"/>
    </source>
</evidence>
<comment type="similarity">
    <text evidence="1">Belongs to the universal stress protein A family.</text>
</comment>
<dbReference type="PANTHER" id="PTHR46268">
    <property type="entry name" value="STRESS RESPONSE PROTEIN NHAX"/>
    <property type="match status" value="1"/>
</dbReference>
<dbReference type="eggNOG" id="COG0589">
    <property type="taxonomic scope" value="Bacteria"/>
</dbReference>
<dbReference type="InterPro" id="IPR014729">
    <property type="entry name" value="Rossmann-like_a/b/a_fold"/>
</dbReference>
<accession>G8RQA4</accession>
<dbReference type="InterPro" id="IPR006015">
    <property type="entry name" value="Universal_stress_UspA"/>
</dbReference>
<evidence type="ECO:0000259" key="2">
    <source>
        <dbReference type="Pfam" id="PF00582"/>
    </source>
</evidence>
<dbReference type="PANTHER" id="PTHR46268:SF6">
    <property type="entry name" value="UNIVERSAL STRESS PROTEIN UP12"/>
    <property type="match status" value="1"/>
</dbReference>
<dbReference type="Proteomes" id="UP000005442">
    <property type="component" value="Chromosome"/>
</dbReference>
<dbReference type="CDD" id="cd00293">
    <property type="entry name" value="USP-like"/>
    <property type="match status" value="1"/>
</dbReference>
<dbReference type="SUPFAM" id="SSF52402">
    <property type="entry name" value="Adenine nucleotide alpha hydrolases-like"/>
    <property type="match status" value="2"/>
</dbReference>
<reference evidence="3 4" key="1">
    <citation type="submission" date="2011-12" db="EMBL/GenBank/DDBJ databases">
        <title>Complete sequence of Mycobacterium rhodesiae NBB3.</title>
        <authorList>
            <consortium name="US DOE Joint Genome Institute"/>
            <person name="Lucas S."/>
            <person name="Han J."/>
            <person name="Lapidus A."/>
            <person name="Cheng J.-F."/>
            <person name="Goodwin L."/>
            <person name="Pitluck S."/>
            <person name="Peters L."/>
            <person name="Mikhailova N."/>
            <person name="Gu W."/>
            <person name="Detter J.C."/>
            <person name="Han C."/>
            <person name="Tapia R."/>
            <person name="Land M."/>
            <person name="Hauser L."/>
            <person name="Kyrpides N."/>
            <person name="Ivanova N."/>
            <person name="Pagani I."/>
            <person name="Mattes T."/>
            <person name="Holmes A."/>
            <person name="Rutledge P."/>
            <person name="Paulsen I."/>
            <person name="Coleman N."/>
            <person name="Woyke T."/>
        </authorList>
    </citation>
    <scope>NUCLEOTIDE SEQUENCE [LARGE SCALE GENOMIC DNA]</scope>
    <source>
        <strain evidence="3 4">NBB3</strain>
    </source>
</reference>
<evidence type="ECO:0000313" key="3">
    <source>
        <dbReference type="EMBL" id="AEV76370.1"/>
    </source>
</evidence>
<dbReference type="STRING" id="710685.MycrhN_5905"/>